<dbReference type="Proteomes" id="UP000005240">
    <property type="component" value="Unassembled WGS sequence"/>
</dbReference>
<feature type="region of interest" description="Disordered" evidence="1">
    <location>
        <begin position="456"/>
        <end position="504"/>
    </location>
</feature>
<dbReference type="VEuPathDB" id="FungiDB:PTTG_26584"/>
<proteinExistence type="predicted"/>
<sequence length="504" mass="55430">MSQDPGAPGEQPRSGDNGALPPGKDQAWISALVDNLVPKFQGQGSASANDAGTQDNQRGKSQRAGSQVQEPSQVDVSRSLEPEFVVAHARKARSDAIATDNEWRCGRRARGIAQKGALAEHYDKLSRSIQGFVKFFMGNPQKPQEYPRTPTPQELEDQYWVEKRSVGKPAGEIDYYVKAAENEIRKNIVLPPFYPAVRMGTAKGSKPISPQTKADFEQEFALAGISRVTFQWEQAGTSSGWNSAVVEILASKAVEWIRRTSPLTDEQTAQVPAIIQRWVQTKSRDIREFQNMEVEAYDKLREEKNTKSQYTQWRNKIRTNRCSIVDEFFKDNIALADIIENKACGSDIEDGPGSAAPVTRIPDWRSNELTSVLHCLDKMVIAQGQHHKTFAANQKLYGRSSRNFKPTKGIMGVPRGLPLDSYSKMYWARISAFERDTISKTPAISLDKIAQNLNQICNRSGGPSGGSNPAPAPSTQHQSNTIPGGATVESSHAATAGGSMNING</sequence>
<dbReference type="OrthoDB" id="10682236at2759"/>
<feature type="compositionally biased region" description="Polar residues" evidence="1">
    <location>
        <begin position="63"/>
        <end position="76"/>
    </location>
</feature>
<evidence type="ECO:0000313" key="4">
    <source>
        <dbReference type="Proteomes" id="UP000005240"/>
    </source>
</evidence>
<name>A0A180GSI5_PUCT1</name>
<evidence type="ECO:0000256" key="1">
    <source>
        <dbReference type="SAM" id="MobiDB-lite"/>
    </source>
</evidence>
<keyword evidence="4" id="KW-1185">Reference proteome</keyword>
<dbReference type="EMBL" id="ADAS02000026">
    <property type="protein sequence ID" value="OAV95777.1"/>
    <property type="molecule type" value="Genomic_DNA"/>
</dbReference>
<feature type="compositionally biased region" description="Polar residues" evidence="1">
    <location>
        <begin position="42"/>
        <end position="56"/>
    </location>
</feature>
<organism evidence="2">
    <name type="scientific">Puccinia triticina (isolate 1-1 / race 1 (BBBD))</name>
    <name type="common">Brown leaf rust fungus</name>
    <dbReference type="NCBI Taxonomy" id="630390"/>
    <lineage>
        <taxon>Eukaryota</taxon>
        <taxon>Fungi</taxon>
        <taxon>Dikarya</taxon>
        <taxon>Basidiomycota</taxon>
        <taxon>Pucciniomycotina</taxon>
        <taxon>Pucciniomycetes</taxon>
        <taxon>Pucciniales</taxon>
        <taxon>Pucciniaceae</taxon>
        <taxon>Puccinia</taxon>
    </lineage>
</organism>
<dbReference type="EnsemblFungi" id="PTTG_26584-t43_1">
    <property type="protein sequence ID" value="PTTG_26584-t43_1-p1"/>
    <property type="gene ID" value="PTTG_26584"/>
</dbReference>
<feature type="compositionally biased region" description="Polar residues" evidence="1">
    <location>
        <begin position="475"/>
        <end position="504"/>
    </location>
</feature>
<feature type="region of interest" description="Disordered" evidence="1">
    <location>
        <begin position="1"/>
        <end position="79"/>
    </location>
</feature>
<evidence type="ECO:0000313" key="3">
    <source>
        <dbReference type="EnsemblFungi" id="PTTG_26584-t43_1-p1"/>
    </source>
</evidence>
<evidence type="ECO:0000313" key="2">
    <source>
        <dbReference type="EMBL" id="OAV95777.1"/>
    </source>
</evidence>
<accession>A0A180GSI5</accession>
<reference evidence="3" key="4">
    <citation type="submission" date="2025-05" db="UniProtKB">
        <authorList>
            <consortium name="EnsemblFungi"/>
        </authorList>
    </citation>
    <scope>IDENTIFICATION</scope>
    <source>
        <strain evidence="3">isolate 1-1 / race 1 (BBBD)</strain>
    </source>
</reference>
<reference evidence="2" key="2">
    <citation type="submission" date="2016-05" db="EMBL/GenBank/DDBJ databases">
        <title>Comparative analysis highlights variable genome content of wheat rusts and divergence of the mating loci.</title>
        <authorList>
            <person name="Cuomo C.A."/>
            <person name="Bakkeren G."/>
            <person name="Szabo L."/>
            <person name="Khalil H."/>
            <person name="Joly D."/>
            <person name="Goldberg J."/>
            <person name="Young S."/>
            <person name="Zeng Q."/>
            <person name="Fellers J."/>
        </authorList>
    </citation>
    <scope>NUCLEOTIDE SEQUENCE [LARGE SCALE GENOMIC DNA]</scope>
    <source>
        <strain evidence="2">1-1 BBBD Race 1</strain>
    </source>
</reference>
<reference evidence="3 4" key="3">
    <citation type="journal article" date="2017" name="G3 (Bethesda)">
        <title>Comparative analysis highlights variable genome content of wheat rusts and divergence of the mating loci.</title>
        <authorList>
            <person name="Cuomo C.A."/>
            <person name="Bakkeren G."/>
            <person name="Khalil H.B."/>
            <person name="Panwar V."/>
            <person name="Joly D."/>
            <person name="Linning R."/>
            <person name="Sakthikumar S."/>
            <person name="Song X."/>
            <person name="Adiconis X."/>
            <person name="Fan L."/>
            <person name="Goldberg J.M."/>
            <person name="Levin J.Z."/>
            <person name="Young S."/>
            <person name="Zeng Q."/>
            <person name="Anikster Y."/>
            <person name="Bruce M."/>
            <person name="Wang M."/>
            <person name="Yin C."/>
            <person name="McCallum B."/>
            <person name="Szabo L.J."/>
            <person name="Hulbert S."/>
            <person name="Chen X."/>
            <person name="Fellers J.P."/>
        </authorList>
    </citation>
    <scope>NUCLEOTIDE SEQUENCE</scope>
    <source>
        <strain evidence="4">Isolate 1-1 / race 1 (BBBD)</strain>
        <strain evidence="3">isolate 1-1 / race 1 (BBBD)</strain>
    </source>
</reference>
<reference evidence="2" key="1">
    <citation type="submission" date="2009-11" db="EMBL/GenBank/DDBJ databases">
        <authorList>
            <consortium name="The Broad Institute Genome Sequencing Platform"/>
            <person name="Ward D."/>
            <person name="Feldgarden M."/>
            <person name="Earl A."/>
            <person name="Young S.K."/>
            <person name="Zeng Q."/>
            <person name="Koehrsen M."/>
            <person name="Alvarado L."/>
            <person name="Berlin A."/>
            <person name="Bochicchio J."/>
            <person name="Borenstein D."/>
            <person name="Chapman S.B."/>
            <person name="Chen Z."/>
            <person name="Engels R."/>
            <person name="Freedman E."/>
            <person name="Gellesch M."/>
            <person name="Goldberg J."/>
            <person name="Griggs A."/>
            <person name="Gujja S."/>
            <person name="Heilman E."/>
            <person name="Heiman D."/>
            <person name="Hepburn T."/>
            <person name="Howarth C."/>
            <person name="Jen D."/>
            <person name="Larson L."/>
            <person name="Lewis B."/>
            <person name="Mehta T."/>
            <person name="Park D."/>
            <person name="Pearson M."/>
            <person name="Roberts A."/>
            <person name="Saif S."/>
            <person name="Shea T."/>
            <person name="Shenoy N."/>
            <person name="Sisk P."/>
            <person name="Stolte C."/>
            <person name="Sykes S."/>
            <person name="Thomson T."/>
            <person name="Walk T."/>
            <person name="White J."/>
            <person name="Yandava C."/>
            <person name="Izard J."/>
            <person name="Baranova O.V."/>
            <person name="Blanton J.M."/>
            <person name="Tanner A.C."/>
            <person name="Dewhirst F.E."/>
            <person name="Haas B."/>
            <person name="Nusbaum C."/>
            <person name="Birren B."/>
        </authorList>
    </citation>
    <scope>NUCLEOTIDE SEQUENCE [LARGE SCALE GENOMIC DNA]</scope>
    <source>
        <strain evidence="2">1-1 BBBD Race 1</strain>
    </source>
</reference>
<dbReference type="AlphaFoldDB" id="A0A180GSI5"/>
<gene>
    <name evidence="2" type="ORF">PTTG_26584</name>
</gene>
<protein>
    <submittedName>
        <fullName evidence="2 3">Uncharacterized protein</fullName>
    </submittedName>
</protein>